<protein>
    <submittedName>
        <fullName evidence="9">Septum formation initiator family protein</fullName>
    </submittedName>
</protein>
<comment type="caution">
    <text evidence="9">The sequence shown here is derived from an EMBL/GenBank/DDBJ whole genome shotgun (WGS) entry which is preliminary data.</text>
</comment>
<keyword evidence="5 8" id="KW-0472">Membrane</keyword>
<dbReference type="EMBL" id="VTOW01000003">
    <property type="protein sequence ID" value="NKE72196.1"/>
    <property type="molecule type" value="Genomic_DNA"/>
</dbReference>
<keyword evidence="2" id="KW-0132">Cell division</keyword>
<dbReference type="AlphaFoldDB" id="A0A7X6DRS2"/>
<organism evidence="9 10">
    <name type="scientific">Candidatus Manganitrophus noduliformans</name>
    <dbReference type="NCBI Taxonomy" id="2606439"/>
    <lineage>
        <taxon>Bacteria</taxon>
        <taxon>Pseudomonadati</taxon>
        <taxon>Nitrospirota</taxon>
        <taxon>Nitrospiria</taxon>
        <taxon>Candidatus Troglogloeales</taxon>
        <taxon>Candidatus Manganitrophaceae</taxon>
        <taxon>Candidatus Manganitrophus</taxon>
    </lineage>
</organism>
<evidence type="ECO:0000256" key="7">
    <source>
        <dbReference type="SAM" id="Coils"/>
    </source>
</evidence>
<keyword evidence="4 8" id="KW-1133">Transmembrane helix</keyword>
<accession>A0A7X6DRS2</accession>
<feature type="coiled-coil region" evidence="7">
    <location>
        <begin position="45"/>
        <end position="79"/>
    </location>
</feature>
<evidence type="ECO:0000256" key="6">
    <source>
        <dbReference type="ARBA" id="ARBA00023306"/>
    </source>
</evidence>
<sequence length="105" mass="12420">MRNRTKGEVVHRQTRLKRLFCAMALVANGYLLLSLLFGEMGLLKFIKMKQTYAHFRRENEALREENERLGRRIKTLKTDSDAIERIARDRLGLAKEGELIYEFFD</sequence>
<evidence type="ECO:0000256" key="5">
    <source>
        <dbReference type="ARBA" id="ARBA00023136"/>
    </source>
</evidence>
<dbReference type="GO" id="GO:0043093">
    <property type="term" value="P:FtsZ-dependent cytokinesis"/>
    <property type="evidence" value="ECO:0007669"/>
    <property type="project" value="TreeGrafter"/>
</dbReference>
<dbReference type="Pfam" id="PF04977">
    <property type="entry name" value="DivIC"/>
    <property type="match status" value="1"/>
</dbReference>
<keyword evidence="7" id="KW-0175">Coiled coil</keyword>
<evidence type="ECO:0000313" key="10">
    <source>
        <dbReference type="Proteomes" id="UP000534783"/>
    </source>
</evidence>
<dbReference type="GO" id="GO:0030428">
    <property type="term" value="C:cell septum"/>
    <property type="evidence" value="ECO:0007669"/>
    <property type="project" value="TreeGrafter"/>
</dbReference>
<dbReference type="PANTHER" id="PTHR37485:SF1">
    <property type="entry name" value="CELL DIVISION PROTEIN FTSB"/>
    <property type="match status" value="1"/>
</dbReference>
<keyword evidence="10" id="KW-1185">Reference proteome</keyword>
<keyword evidence="3 8" id="KW-0812">Transmembrane</keyword>
<reference evidence="9 10" key="1">
    <citation type="journal article" date="2020" name="Nature">
        <title>Bacterial chemolithoautotrophy via manganese oxidation.</title>
        <authorList>
            <person name="Yu H."/>
            <person name="Leadbetter J.R."/>
        </authorList>
    </citation>
    <scope>NUCLEOTIDE SEQUENCE [LARGE SCALE GENOMIC DNA]</scope>
    <source>
        <strain evidence="9 10">Mn-1</strain>
    </source>
</reference>
<evidence type="ECO:0000256" key="8">
    <source>
        <dbReference type="SAM" id="Phobius"/>
    </source>
</evidence>
<gene>
    <name evidence="9" type="ORF">MNODULE_15715</name>
</gene>
<proteinExistence type="predicted"/>
<evidence type="ECO:0000256" key="3">
    <source>
        <dbReference type="ARBA" id="ARBA00022692"/>
    </source>
</evidence>
<feature type="transmembrane region" description="Helical" evidence="8">
    <location>
        <begin position="20"/>
        <end position="38"/>
    </location>
</feature>
<dbReference type="InterPro" id="IPR023081">
    <property type="entry name" value="Cell_div_FtsB"/>
</dbReference>
<evidence type="ECO:0000256" key="1">
    <source>
        <dbReference type="ARBA" id="ARBA00022475"/>
    </source>
</evidence>
<name>A0A7X6DRS2_9BACT</name>
<evidence type="ECO:0000256" key="4">
    <source>
        <dbReference type="ARBA" id="ARBA00022989"/>
    </source>
</evidence>
<evidence type="ECO:0000313" key="9">
    <source>
        <dbReference type="EMBL" id="NKE72196.1"/>
    </source>
</evidence>
<dbReference type="Proteomes" id="UP000534783">
    <property type="component" value="Unassembled WGS sequence"/>
</dbReference>
<dbReference type="InterPro" id="IPR007060">
    <property type="entry name" value="FtsL/DivIC"/>
</dbReference>
<keyword evidence="1" id="KW-1003">Cell membrane</keyword>
<evidence type="ECO:0000256" key="2">
    <source>
        <dbReference type="ARBA" id="ARBA00022618"/>
    </source>
</evidence>
<dbReference type="PANTHER" id="PTHR37485">
    <property type="entry name" value="CELL DIVISION PROTEIN FTSB"/>
    <property type="match status" value="1"/>
</dbReference>
<keyword evidence="6" id="KW-0131">Cell cycle</keyword>